<feature type="signal peptide" evidence="2">
    <location>
        <begin position="1"/>
        <end position="22"/>
    </location>
</feature>
<dbReference type="OrthoDB" id="6348293at2759"/>
<dbReference type="AlphaFoldDB" id="A0A7R8ZNG7"/>
<proteinExistence type="predicted"/>
<accession>A0A7R8ZNG7</accession>
<protein>
    <submittedName>
        <fullName evidence="3">Uncharacterized protein</fullName>
    </submittedName>
</protein>
<feature type="compositionally biased region" description="Low complexity" evidence="1">
    <location>
        <begin position="94"/>
        <end position="113"/>
    </location>
</feature>
<evidence type="ECO:0000256" key="2">
    <source>
        <dbReference type="SAM" id="SignalP"/>
    </source>
</evidence>
<keyword evidence="2" id="KW-0732">Signal</keyword>
<feature type="compositionally biased region" description="Polar residues" evidence="1">
    <location>
        <begin position="67"/>
        <end position="93"/>
    </location>
</feature>
<name>A0A7R8ZNG7_9CRUS</name>
<feature type="region of interest" description="Disordered" evidence="1">
    <location>
        <begin position="370"/>
        <end position="393"/>
    </location>
</feature>
<evidence type="ECO:0000313" key="3">
    <source>
        <dbReference type="EMBL" id="CAD7228227.1"/>
    </source>
</evidence>
<gene>
    <name evidence="3" type="ORF">CTOB1V02_LOCUS6115</name>
</gene>
<feature type="chain" id="PRO_5043837366" evidence="2">
    <location>
        <begin position="23"/>
        <end position="393"/>
    </location>
</feature>
<evidence type="ECO:0000256" key="1">
    <source>
        <dbReference type="SAM" id="MobiDB-lite"/>
    </source>
</evidence>
<organism evidence="3">
    <name type="scientific">Cyprideis torosa</name>
    <dbReference type="NCBI Taxonomy" id="163714"/>
    <lineage>
        <taxon>Eukaryota</taxon>
        <taxon>Metazoa</taxon>
        <taxon>Ecdysozoa</taxon>
        <taxon>Arthropoda</taxon>
        <taxon>Crustacea</taxon>
        <taxon>Oligostraca</taxon>
        <taxon>Ostracoda</taxon>
        <taxon>Podocopa</taxon>
        <taxon>Podocopida</taxon>
        <taxon>Cytherocopina</taxon>
        <taxon>Cytheroidea</taxon>
        <taxon>Cytherideidae</taxon>
        <taxon>Cyprideis</taxon>
    </lineage>
</organism>
<feature type="region of interest" description="Disordered" evidence="1">
    <location>
        <begin position="45"/>
        <end position="142"/>
    </location>
</feature>
<sequence length="393" mass="42560">MYRFSAVLHCLLFMSLVMLVLPAPAPTQAQKEADEFAAQLNRLKNFVSKDRPRKPVTGVPHDAPTGKQVQQPPSAASLQSEATAGSETASEHTAPQAGGVPQPQAPQQQQAQPRRLGSSNTEIPKKATPQRWRSPVKRTPTPADVLSEETKYLDTAYAEGDLSPVILAEYIHRSGDEEGVVLAVQDLLKQNLITTGEAIDYLQNIKSALARIDEGEVLQNVQNAPVGNTLVDNNLLSIPAGDSMLAIPSNGNVLTIPTDSNIMASLGLPLLQMAENSPIENLDFADRIRLADSYYTESALEEVLYNLAKIVFVHSFTNGEETSAEDVVVKMTSFLKQETTSGRLDPELSKKIMDVMLAALYDTVGDNPNASGSEPAYSAAVVTDSKRQRRKAL</sequence>
<dbReference type="EMBL" id="OB661441">
    <property type="protein sequence ID" value="CAD7228227.1"/>
    <property type="molecule type" value="Genomic_DNA"/>
</dbReference>
<reference evidence="3" key="1">
    <citation type="submission" date="2020-11" db="EMBL/GenBank/DDBJ databases">
        <authorList>
            <person name="Tran Van P."/>
        </authorList>
    </citation>
    <scope>NUCLEOTIDE SEQUENCE</scope>
</reference>